<dbReference type="InterPro" id="IPR052929">
    <property type="entry name" value="RNase_H-like_EbsB-rel"/>
</dbReference>
<reference evidence="2" key="1">
    <citation type="submission" date="2023-05" db="EMBL/GenBank/DDBJ databases">
        <title>Genome and transcriptome analyses reveal genes involved in the formation of fine ridges on petal epidermal cells in Hibiscus trionum.</title>
        <authorList>
            <person name="Koshimizu S."/>
            <person name="Masuda S."/>
            <person name="Ishii T."/>
            <person name="Shirasu K."/>
            <person name="Hoshino A."/>
            <person name="Arita M."/>
        </authorList>
    </citation>
    <scope>NUCLEOTIDE SEQUENCE</scope>
    <source>
        <strain evidence="2">Hamamatsu line</strain>
    </source>
</reference>
<protein>
    <recommendedName>
        <fullName evidence="1">RNase H type-1 domain-containing protein</fullName>
    </recommendedName>
</protein>
<dbReference type="InterPro" id="IPR044730">
    <property type="entry name" value="RNase_H-like_dom_plant"/>
</dbReference>
<proteinExistence type="predicted"/>
<accession>A0A9W7MCK9</accession>
<dbReference type="Proteomes" id="UP001165190">
    <property type="component" value="Unassembled WGS sequence"/>
</dbReference>
<dbReference type="GO" id="GO:0004523">
    <property type="term" value="F:RNA-DNA hybrid ribonuclease activity"/>
    <property type="evidence" value="ECO:0007669"/>
    <property type="project" value="InterPro"/>
</dbReference>
<dbReference type="GO" id="GO:0003676">
    <property type="term" value="F:nucleic acid binding"/>
    <property type="evidence" value="ECO:0007669"/>
    <property type="project" value="InterPro"/>
</dbReference>
<evidence type="ECO:0000313" key="2">
    <source>
        <dbReference type="EMBL" id="GMI95359.1"/>
    </source>
</evidence>
<keyword evidence="3" id="KW-1185">Reference proteome</keyword>
<dbReference type="InterPro" id="IPR002156">
    <property type="entry name" value="RNaseH_domain"/>
</dbReference>
<evidence type="ECO:0000259" key="1">
    <source>
        <dbReference type="Pfam" id="PF13456"/>
    </source>
</evidence>
<dbReference type="CDD" id="cd06222">
    <property type="entry name" value="RNase_H_like"/>
    <property type="match status" value="1"/>
</dbReference>
<dbReference type="InterPro" id="IPR036397">
    <property type="entry name" value="RNaseH_sf"/>
</dbReference>
<dbReference type="AlphaFoldDB" id="A0A9W7MCK9"/>
<dbReference type="OrthoDB" id="1752174at2759"/>
<feature type="domain" description="RNase H type-1" evidence="1">
    <location>
        <begin position="32"/>
        <end position="152"/>
    </location>
</feature>
<dbReference type="InterPro" id="IPR012337">
    <property type="entry name" value="RNaseH-like_sf"/>
</dbReference>
<dbReference type="Pfam" id="PF13456">
    <property type="entry name" value="RVT_3"/>
    <property type="match status" value="1"/>
</dbReference>
<evidence type="ECO:0000313" key="3">
    <source>
        <dbReference type="Proteomes" id="UP001165190"/>
    </source>
</evidence>
<dbReference type="PANTHER" id="PTHR47074:SF61">
    <property type="entry name" value="RNASE H TYPE-1 DOMAIN-CONTAINING PROTEIN"/>
    <property type="match status" value="1"/>
</dbReference>
<organism evidence="2 3">
    <name type="scientific">Hibiscus trionum</name>
    <name type="common">Flower of an hour</name>
    <dbReference type="NCBI Taxonomy" id="183268"/>
    <lineage>
        <taxon>Eukaryota</taxon>
        <taxon>Viridiplantae</taxon>
        <taxon>Streptophyta</taxon>
        <taxon>Embryophyta</taxon>
        <taxon>Tracheophyta</taxon>
        <taxon>Spermatophyta</taxon>
        <taxon>Magnoliopsida</taxon>
        <taxon>eudicotyledons</taxon>
        <taxon>Gunneridae</taxon>
        <taxon>Pentapetalae</taxon>
        <taxon>rosids</taxon>
        <taxon>malvids</taxon>
        <taxon>Malvales</taxon>
        <taxon>Malvaceae</taxon>
        <taxon>Malvoideae</taxon>
        <taxon>Hibiscus</taxon>
    </lineage>
</organism>
<name>A0A9W7MCK9_HIBTR</name>
<dbReference type="SUPFAM" id="SSF53098">
    <property type="entry name" value="Ribonuclease H-like"/>
    <property type="match status" value="1"/>
</dbReference>
<sequence length="185" mass="20343">MELQSLSSSLRHPQTRADVIWSPPIEPSVKLNFDAGFCGTGKKSWSGHVIRNEQGEILGASYRRNEGISSAFEAEALACVQGLRFAADLGFTNIVVEGDYCSVIQKLCDTADDFSTIRPLIADAKRLALLFRSCRFAFVGRNGNRVAHAMAALGRRDQVDRFWVEDAPSSALLAADEDRRLLDPP</sequence>
<dbReference type="PANTHER" id="PTHR47074">
    <property type="entry name" value="BNAC02G40300D PROTEIN"/>
    <property type="match status" value="1"/>
</dbReference>
<gene>
    <name evidence="2" type="ORF">HRI_003205200</name>
</gene>
<comment type="caution">
    <text evidence="2">The sequence shown here is derived from an EMBL/GenBank/DDBJ whole genome shotgun (WGS) entry which is preliminary data.</text>
</comment>
<dbReference type="EMBL" id="BSYR01000027">
    <property type="protein sequence ID" value="GMI95359.1"/>
    <property type="molecule type" value="Genomic_DNA"/>
</dbReference>
<dbReference type="Gene3D" id="3.30.420.10">
    <property type="entry name" value="Ribonuclease H-like superfamily/Ribonuclease H"/>
    <property type="match status" value="1"/>
</dbReference>